<sequence length="411" mass="47978">MNLFYDYPVLNALWSFSLAEESELFRKEREPGKECPEEGRLKEELLKEGKTDPARKKLLSRLRKDPEAYEQFLDLPPRLQGEFLSFCTGQKGVKITYDPFFKFVFNPELHPERLERLLSELLKERVKIRQLLPPESIRFHEGMSLVVMDILVELASGALCDVEIQKAPYAFPGQRAACYSSELVVRQYSRARRRTAAEKTPFSYRQLSRVYTIVILEKSSGEFCRYSDHYVHRASQVFDTGLSLNLLQEYIFISLDIFHNIVHEIKEELDAWLMFLSSDEPADIARIIAAFPEFAEYYRDIAGFREKPEELISMFSRILAEMDRDEYFCMMEDLKEDNRKLSEQARGLEDRNQNLEDENQNLENRLNSLMEQRDRMAVRYYQETGNAEEIAGLLGMSKEELQAVLGTGEEG</sequence>
<reference evidence="2" key="2">
    <citation type="submission" date="2021-04" db="EMBL/GenBank/DDBJ databases">
        <authorList>
            <person name="Gilroy R."/>
        </authorList>
    </citation>
    <scope>NUCLEOTIDE SEQUENCE</scope>
    <source>
        <strain evidence="2">USAMLcec2-132</strain>
    </source>
</reference>
<comment type="caution">
    <text evidence="2">The sequence shown here is derived from an EMBL/GenBank/DDBJ whole genome shotgun (WGS) entry which is preliminary data.</text>
</comment>
<keyword evidence="1" id="KW-0175">Coiled coil</keyword>
<dbReference type="Proteomes" id="UP000823891">
    <property type="component" value="Unassembled WGS sequence"/>
</dbReference>
<reference evidence="2" key="1">
    <citation type="journal article" date="2021" name="PeerJ">
        <title>Extensive microbial diversity within the chicken gut microbiome revealed by metagenomics and culture.</title>
        <authorList>
            <person name="Gilroy R."/>
            <person name="Ravi A."/>
            <person name="Getino M."/>
            <person name="Pursley I."/>
            <person name="Horton D.L."/>
            <person name="Alikhan N.F."/>
            <person name="Baker D."/>
            <person name="Gharbi K."/>
            <person name="Hall N."/>
            <person name="Watson M."/>
            <person name="Adriaenssens E.M."/>
            <person name="Foster-Nyarko E."/>
            <person name="Jarju S."/>
            <person name="Secka A."/>
            <person name="Antonio M."/>
            <person name="Oren A."/>
            <person name="Chaudhuri R.R."/>
            <person name="La Ragione R."/>
            <person name="Hildebrand F."/>
            <person name="Pallen M.J."/>
        </authorList>
    </citation>
    <scope>NUCLEOTIDE SEQUENCE</scope>
    <source>
        <strain evidence="2">USAMLcec2-132</strain>
    </source>
</reference>
<organism evidence="2 3">
    <name type="scientific">Candidatus Eisenbergiella merdavium</name>
    <dbReference type="NCBI Taxonomy" id="2838551"/>
    <lineage>
        <taxon>Bacteria</taxon>
        <taxon>Bacillati</taxon>
        <taxon>Bacillota</taxon>
        <taxon>Clostridia</taxon>
        <taxon>Lachnospirales</taxon>
        <taxon>Lachnospiraceae</taxon>
        <taxon>Eisenbergiella</taxon>
    </lineage>
</organism>
<name>A0A9D2NF88_9FIRM</name>
<feature type="coiled-coil region" evidence="1">
    <location>
        <begin position="324"/>
        <end position="379"/>
    </location>
</feature>
<gene>
    <name evidence="2" type="ORF">H9761_08475</name>
</gene>
<proteinExistence type="predicted"/>
<accession>A0A9D2NF88</accession>
<evidence type="ECO:0000256" key="1">
    <source>
        <dbReference type="SAM" id="Coils"/>
    </source>
</evidence>
<evidence type="ECO:0000313" key="2">
    <source>
        <dbReference type="EMBL" id="HJC23723.1"/>
    </source>
</evidence>
<evidence type="ECO:0000313" key="3">
    <source>
        <dbReference type="Proteomes" id="UP000823891"/>
    </source>
</evidence>
<protein>
    <submittedName>
        <fullName evidence="2">PD-(D/E)XK nuclease family transposase</fullName>
    </submittedName>
</protein>
<dbReference type="Pfam" id="PF12784">
    <property type="entry name" value="PDDEXK_2"/>
    <property type="match status" value="1"/>
</dbReference>
<dbReference type="AlphaFoldDB" id="A0A9D2NF88"/>
<dbReference type="EMBL" id="DWWS01000029">
    <property type="protein sequence ID" value="HJC23723.1"/>
    <property type="molecule type" value="Genomic_DNA"/>
</dbReference>